<sequence>MEDRKFDISQNLCESSCFKSAKQLLENSDKKAGFEEFIYLFIFVFCIILTLVFNTIFNRKENTEALNTKDELIEKLKESLELSEDNRKLWDKNQLEMTTKIDNLMAQLATANEKMIDKDNEIAMLTSTISRNEKEINGAIEIIIGLNRHISGDC</sequence>
<evidence type="ECO:0000256" key="2">
    <source>
        <dbReference type="SAM" id="Phobius"/>
    </source>
</evidence>
<keyword evidence="1" id="KW-0175">Coiled coil</keyword>
<name>A0A6P8X8K7_DROAB</name>
<protein>
    <submittedName>
        <fullName evidence="5">Uncharacterized protein LOC117571236 isoform X1</fullName>
    </submittedName>
    <submittedName>
        <fullName evidence="4">Uncharacterized protein LOC117571236 isoform X2</fullName>
    </submittedName>
</protein>
<dbReference type="RefSeq" id="XP_034109179.1">
    <property type="nucleotide sequence ID" value="XM_034253288.2"/>
</dbReference>
<proteinExistence type="predicted"/>
<dbReference type="RefSeq" id="XP_034109180.1">
    <property type="nucleotide sequence ID" value="XM_034253289.2"/>
</dbReference>
<keyword evidence="2" id="KW-1133">Transmembrane helix</keyword>
<keyword evidence="2" id="KW-0472">Membrane</keyword>
<evidence type="ECO:0000313" key="5">
    <source>
        <dbReference type="RefSeq" id="XP_034109180.1"/>
    </source>
</evidence>
<accession>A0A6P8X8K7</accession>
<keyword evidence="3" id="KW-1185">Reference proteome</keyword>
<evidence type="ECO:0000313" key="4">
    <source>
        <dbReference type="RefSeq" id="XP_034109179.1"/>
    </source>
</evidence>
<dbReference type="AlphaFoldDB" id="A0A6P8X8K7"/>
<keyword evidence="2" id="KW-0812">Transmembrane</keyword>
<reference evidence="4 5" key="1">
    <citation type="submission" date="2025-04" db="UniProtKB">
        <authorList>
            <consortium name="RefSeq"/>
        </authorList>
    </citation>
    <scope>IDENTIFICATION</scope>
    <source>
        <strain evidence="4 5">15112-1751.03</strain>
        <tissue evidence="4 5">Whole Adult</tissue>
    </source>
</reference>
<dbReference type="GeneID" id="117571236"/>
<evidence type="ECO:0000313" key="3">
    <source>
        <dbReference type="Proteomes" id="UP000515160"/>
    </source>
</evidence>
<dbReference type="Proteomes" id="UP000515160">
    <property type="component" value="Chromosome 3"/>
</dbReference>
<feature type="transmembrane region" description="Helical" evidence="2">
    <location>
        <begin position="37"/>
        <end position="57"/>
    </location>
</feature>
<organism evidence="3 4">
    <name type="scientific">Drosophila albomicans</name>
    <name type="common">Fruit fly</name>
    <dbReference type="NCBI Taxonomy" id="7291"/>
    <lineage>
        <taxon>Eukaryota</taxon>
        <taxon>Metazoa</taxon>
        <taxon>Ecdysozoa</taxon>
        <taxon>Arthropoda</taxon>
        <taxon>Hexapoda</taxon>
        <taxon>Insecta</taxon>
        <taxon>Pterygota</taxon>
        <taxon>Neoptera</taxon>
        <taxon>Endopterygota</taxon>
        <taxon>Diptera</taxon>
        <taxon>Brachycera</taxon>
        <taxon>Muscomorpha</taxon>
        <taxon>Ephydroidea</taxon>
        <taxon>Drosophilidae</taxon>
        <taxon>Drosophila</taxon>
    </lineage>
</organism>
<gene>
    <name evidence="4 5" type="primary">LOC117571236</name>
</gene>
<evidence type="ECO:0000256" key="1">
    <source>
        <dbReference type="SAM" id="Coils"/>
    </source>
</evidence>
<feature type="coiled-coil region" evidence="1">
    <location>
        <begin position="66"/>
        <end position="121"/>
    </location>
</feature>